<evidence type="ECO:0000313" key="1">
    <source>
        <dbReference type="EMBL" id="KHG15159.1"/>
    </source>
</evidence>
<reference evidence="2" key="1">
    <citation type="submission" date="2014-09" db="EMBL/GenBank/DDBJ databases">
        <authorList>
            <person name="Mudge J."/>
            <person name="Ramaraj T."/>
            <person name="Lindquist I.E."/>
            <person name="Bharti A.K."/>
            <person name="Sundararajan A."/>
            <person name="Cameron C.T."/>
            <person name="Woodward J.E."/>
            <person name="May G.D."/>
            <person name="Brubaker C."/>
            <person name="Broadhvest J."/>
            <person name="Wilkins T.A."/>
        </authorList>
    </citation>
    <scope>NUCLEOTIDE SEQUENCE</scope>
    <source>
        <strain evidence="2">cv. AKA8401</strain>
    </source>
</reference>
<accession>A0A0B0NTL2</accession>
<sequence length="18" mass="2122">MSSIRPSFYGLYRLNVMS</sequence>
<name>A0A0B0NTL2_GOSAR</name>
<dbReference type="EMBL" id="KN403093">
    <property type="protein sequence ID" value="KHG15159.1"/>
    <property type="molecule type" value="Genomic_DNA"/>
</dbReference>
<dbReference type="AlphaFoldDB" id="A0A0B0NTL2"/>
<protein>
    <submittedName>
        <fullName evidence="1">Uncharacterized protein</fullName>
    </submittedName>
</protein>
<evidence type="ECO:0000313" key="2">
    <source>
        <dbReference type="Proteomes" id="UP000032142"/>
    </source>
</evidence>
<dbReference type="Proteomes" id="UP000032142">
    <property type="component" value="Unassembled WGS sequence"/>
</dbReference>
<proteinExistence type="predicted"/>
<gene>
    <name evidence="1" type="ORF">F383_07431</name>
</gene>
<keyword evidence="2" id="KW-1185">Reference proteome</keyword>
<organism evidence="1 2">
    <name type="scientific">Gossypium arboreum</name>
    <name type="common">Tree cotton</name>
    <name type="synonym">Gossypium nanking</name>
    <dbReference type="NCBI Taxonomy" id="29729"/>
    <lineage>
        <taxon>Eukaryota</taxon>
        <taxon>Viridiplantae</taxon>
        <taxon>Streptophyta</taxon>
        <taxon>Embryophyta</taxon>
        <taxon>Tracheophyta</taxon>
        <taxon>Spermatophyta</taxon>
        <taxon>Magnoliopsida</taxon>
        <taxon>eudicotyledons</taxon>
        <taxon>Gunneridae</taxon>
        <taxon>Pentapetalae</taxon>
        <taxon>rosids</taxon>
        <taxon>malvids</taxon>
        <taxon>Malvales</taxon>
        <taxon>Malvaceae</taxon>
        <taxon>Malvoideae</taxon>
        <taxon>Gossypium</taxon>
    </lineage>
</organism>